<keyword evidence="3" id="KW-1003">Cell membrane</keyword>
<evidence type="ECO:0000256" key="1">
    <source>
        <dbReference type="ARBA" id="ARBA00004651"/>
    </source>
</evidence>
<evidence type="ECO:0000256" key="3">
    <source>
        <dbReference type="ARBA" id="ARBA00022475"/>
    </source>
</evidence>
<dbReference type="GO" id="GO:0005886">
    <property type="term" value="C:plasma membrane"/>
    <property type="evidence" value="ECO:0007669"/>
    <property type="project" value="UniProtKB-SubCell"/>
</dbReference>
<evidence type="ECO:0000256" key="2">
    <source>
        <dbReference type="ARBA" id="ARBA00022448"/>
    </source>
</evidence>
<reference evidence="9" key="2">
    <citation type="submission" date="2021-04" db="EMBL/GenBank/DDBJ databases">
        <authorList>
            <person name="Gilroy R."/>
        </authorList>
    </citation>
    <scope>NUCLEOTIDE SEQUENCE</scope>
    <source>
        <strain evidence="9">ChiHejej3B27-3195</strain>
    </source>
</reference>
<dbReference type="InterPro" id="IPR000515">
    <property type="entry name" value="MetI-like"/>
</dbReference>
<dbReference type="PANTHER" id="PTHR43163">
    <property type="entry name" value="DIPEPTIDE TRANSPORT SYSTEM PERMEASE PROTEIN DPPB-RELATED"/>
    <property type="match status" value="1"/>
</dbReference>
<evidence type="ECO:0000259" key="8">
    <source>
        <dbReference type="PROSITE" id="PS50928"/>
    </source>
</evidence>
<protein>
    <submittedName>
        <fullName evidence="9">ABC transporter permease</fullName>
    </submittedName>
</protein>
<dbReference type="PROSITE" id="PS50928">
    <property type="entry name" value="ABC_TM1"/>
    <property type="match status" value="1"/>
</dbReference>
<dbReference type="EMBL" id="DXGD01000456">
    <property type="protein sequence ID" value="HIX00914.1"/>
    <property type="molecule type" value="Genomic_DNA"/>
</dbReference>
<evidence type="ECO:0000313" key="9">
    <source>
        <dbReference type="EMBL" id="HIX00914.1"/>
    </source>
</evidence>
<gene>
    <name evidence="9" type="ORF">H9871_12325</name>
</gene>
<dbReference type="InterPro" id="IPR035906">
    <property type="entry name" value="MetI-like_sf"/>
</dbReference>
<keyword evidence="5 7" id="KW-1133">Transmembrane helix</keyword>
<dbReference type="Gene3D" id="1.10.3720.10">
    <property type="entry name" value="MetI-like"/>
    <property type="match status" value="1"/>
</dbReference>
<dbReference type="InterPro" id="IPR045621">
    <property type="entry name" value="BPD_transp_1_N"/>
</dbReference>
<keyword evidence="4 7" id="KW-0812">Transmembrane</keyword>
<evidence type="ECO:0000313" key="10">
    <source>
        <dbReference type="Proteomes" id="UP000824151"/>
    </source>
</evidence>
<dbReference type="PANTHER" id="PTHR43163:SF6">
    <property type="entry name" value="DIPEPTIDE TRANSPORT SYSTEM PERMEASE PROTEIN DPPB-RELATED"/>
    <property type="match status" value="1"/>
</dbReference>
<organism evidence="9 10">
    <name type="scientific">Candidatus Nesterenkonia stercoripullorum</name>
    <dbReference type="NCBI Taxonomy" id="2838701"/>
    <lineage>
        <taxon>Bacteria</taxon>
        <taxon>Bacillati</taxon>
        <taxon>Actinomycetota</taxon>
        <taxon>Actinomycetes</taxon>
        <taxon>Micrococcales</taxon>
        <taxon>Micrococcaceae</taxon>
        <taxon>Nesterenkonia</taxon>
    </lineage>
</organism>
<keyword evidence="6 7" id="KW-0472">Membrane</keyword>
<feature type="transmembrane region" description="Helical" evidence="7">
    <location>
        <begin position="102"/>
        <end position="122"/>
    </location>
</feature>
<evidence type="ECO:0000256" key="6">
    <source>
        <dbReference type="ARBA" id="ARBA00023136"/>
    </source>
</evidence>
<comment type="caution">
    <text evidence="9">The sequence shown here is derived from an EMBL/GenBank/DDBJ whole genome shotgun (WGS) entry which is preliminary data.</text>
</comment>
<comment type="similarity">
    <text evidence="7">Belongs to the binding-protein-dependent transport system permease family.</text>
</comment>
<dbReference type="SUPFAM" id="SSF161098">
    <property type="entry name" value="MetI-like"/>
    <property type="match status" value="1"/>
</dbReference>
<evidence type="ECO:0000256" key="4">
    <source>
        <dbReference type="ARBA" id="ARBA00022692"/>
    </source>
</evidence>
<reference evidence="9" key="1">
    <citation type="journal article" date="2021" name="PeerJ">
        <title>Extensive microbial diversity within the chicken gut microbiome revealed by metagenomics and culture.</title>
        <authorList>
            <person name="Gilroy R."/>
            <person name="Ravi A."/>
            <person name="Getino M."/>
            <person name="Pursley I."/>
            <person name="Horton D.L."/>
            <person name="Alikhan N.F."/>
            <person name="Baker D."/>
            <person name="Gharbi K."/>
            <person name="Hall N."/>
            <person name="Watson M."/>
            <person name="Adriaenssens E.M."/>
            <person name="Foster-Nyarko E."/>
            <person name="Jarju S."/>
            <person name="Secka A."/>
            <person name="Antonio M."/>
            <person name="Oren A."/>
            <person name="Chaudhuri R.R."/>
            <person name="La Ragione R."/>
            <person name="Hildebrand F."/>
            <person name="Pallen M.J."/>
        </authorList>
    </citation>
    <scope>NUCLEOTIDE SEQUENCE</scope>
    <source>
        <strain evidence="9">ChiHejej3B27-3195</strain>
    </source>
</reference>
<evidence type="ECO:0000256" key="5">
    <source>
        <dbReference type="ARBA" id="ARBA00022989"/>
    </source>
</evidence>
<feature type="transmembrane region" description="Helical" evidence="7">
    <location>
        <begin position="275"/>
        <end position="294"/>
    </location>
</feature>
<dbReference type="GO" id="GO:0055085">
    <property type="term" value="P:transmembrane transport"/>
    <property type="evidence" value="ECO:0007669"/>
    <property type="project" value="InterPro"/>
</dbReference>
<name>A0A9D1UV12_9MICC</name>
<feature type="transmembrane region" description="Helical" evidence="7">
    <location>
        <begin position="142"/>
        <end position="163"/>
    </location>
</feature>
<dbReference type="Proteomes" id="UP000824151">
    <property type="component" value="Unassembled WGS sequence"/>
</dbReference>
<accession>A0A9D1UV12</accession>
<dbReference type="Pfam" id="PF00528">
    <property type="entry name" value="BPD_transp_1"/>
    <property type="match status" value="1"/>
</dbReference>
<feature type="domain" description="ABC transmembrane type-1" evidence="8">
    <location>
        <begin position="97"/>
        <end position="298"/>
    </location>
</feature>
<dbReference type="Pfam" id="PF19300">
    <property type="entry name" value="BPD_transp_1_N"/>
    <property type="match status" value="1"/>
</dbReference>
<keyword evidence="2 7" id="KW-0813">Transport</keyword>
<feature type="transmembrane region" description="Helical" evidence="7">
    <location>
        <begin position="229"/>
        <end position="255"/>
    </location>
</feature>
<proteinExistence type="inferred from homology"/>
<sequence>MSYLLRRLGQALLVLLVAFTATFFLLHFLPGDAVVARYGGPELGLSPAELDEIRDSRGYDQPVLVQFWLVLTGFLTGDFGYSTQTGASVSAMLAAALPQTAALTLTGFGLAVVLAFAIAFVASFGPFPWLRQLVRTLPPLFVSIPVFWLAIVLIQVASFQLGLVPVINPTPLQELILPSLALSVPIAAPLAQILVRSIDEVRAQPFIAVVRAKGASDSWLLWRNVLGNAMLPALTIAGLLFGELIAGAVVTETIFGRSGIGRMTEQAVANRDMPVLQAVVVLSAAAFVLINLIVDMLYPVLDPRLRSRTAGRSAPSREAVRT</sequence>
<comment type="subcellular location">
    <subcellularLocation>
        <location evidence="1 7">Cell membrane</location>
        <topology evidence="1 7">Multi-pass membrane protein</topology>
    </subcellularLocation>
</comment>
<evidence type="ECO:0000256" key="7">
    <source>
        <dbReference type="RuleBase" id="RU363032"/>
    </source>
</evidence>
<dbReference type="AlphaFoldDB" id="A0A9D1UV12"/>
<dbReference type="CDD" id="cd06261">
    <property type="entry name" value="TM_PBP2"/>
    <property type="match status" value="1"/>
</dbReference>